<sequence>MRVAVAGTGSFAKHFIDESPAAGHDVVVFTRTHKDFLDGKEGVVEQRVTDYSSVTQLMELLNDCDALVSTIFDFGHPL</sequence>
<comment type="caution">
    <text evidence="1">The sequence shown here is derived from an EMBL/GenBank/DDBJ whole genome shotgun (WGS) entry which is preliminary data.</text>
</comment>
<dbReference type="EMBL" id="NBNE01005251">
    <property type="protein sequence ID" value="OWZ03919.1"/>
    <property type="molecule type" value="Genomic_DNA"/>
</dbReference>
<dbReference type="InterPro" id="IPR036291">
    <property type="entry name" value="NAD(P)-bd_dom_sf"/>
</dbReference>
<protein>
    <recommendedName>
        <fullName evidence="3">NAD(P)-binding domain-containing protein</fullName>
    </recommendedName>
</protein>
<evidence type="ECO:0008006" key="3">
    <source>
        <dbReference type="Google" id="ProtNLM"/>
    </source>
</evidence>
<proteinExistence type="predicted"/>
<dbReference type="AlphaFoldDB" id="A0A225VG40"/>
<dbReference type="Proteomes" id="UP000198211">
    <property type="component" value="Unassembled WGS sequence"/>
</dbReference>
<organism evidence="1 2">
    <name type="scientific">Phytophthora megakarya</name>
    <dbReference type="NCBI Taxonomy" id="4795"/>
    <lineage>
        <taxon>Eukaryota</taxon>
        <taxon>Sar</taxon>
        <taxon>Stramenopiles</taxon>
        <taxon>Oomycota</taxon>
        <taxon>Peronosporomycetes</taxon>
        <taxon>Peronosporales</taxon>
        <taxon>Peronosporaceae</taxon>
        <taxon>Phytophthora</taxon>
    </lineage>
</organism>
<gene>
    <name evidence="1" type="ORF">PHMEG_00024273</name>
</gene>
<keyword evidence="2" id="KW-1185">Reference proteome</keyword>
<evidence type="ECO:0000313" key="2">
    <source>
        <dbReference type="Proteomes" id="UP000198211"/>
    </source>
</evidence>
<dbReference type="SUPFAM" id="SSF51735">
    <property type="entry name" value="NAD(P)-binding Rossmann-fold domains"/>
    <property type="match status" value="1"/>
</dbReference>
<name>A0A225VG40_9STRA</name>
<dbReference type="Gene3D" id="3.40.50.720">
    <property type="entry name" value="NAD(P)-binding Rossmann-like Domain"/>
    <property type="match status" value="1"/>
</dbReference>
<reference evidence="2" key="1">
    <citation type="submission" date="2017-03" db="EMBL/GenBank/DDBJ databases">
        <title>Phytopthora megakarya and P. palmivora, two closely related causual agents of cacao black pod achieved similar genome size and gene model numbers by different mechanisms.</title>
        <authorList>
            <person name="Ali S."/>
            <person name="Shao J."/>
            <person name="Larry D.J."/>
            <person name="Kronmiller B."/>
            <person name="Shen D."/>
            <person name="Strem M.D."/>
            <person name="Melnick R.L."/>
            <person name="Guiltinan M.J."/>
            <person name="Tyler B.M."/>
            <person name="Meinhardt L.W."/>
            <person name="Bailey B.A."/>
        </authorList>
    </citation>
    <scope>NUCLEOTIDE SEQUENCE [LARGE SCALE GENOMIC DNA]</scope>
    <source>
        <strain evidence="2">zdho120</strain>
    </source>
</reference>
<dbReference type="STRING" id="4795.A0A225VG40"/>
<evidence type="ECO:0000313" key="1">
    <source>
        <dbReference type="EMBL" id="OWZ03919.1"/>
    </source>
</evidence>
<dbReference type="OrthoDB" id="419598at2759"/>
<accession>A0A225VG40</accession>